<dbReference type="AlphaFoldDB" id="A0A8T1FEP5"/>
<organism evidence="2 3">
    <name type="scientific">Phytophthora cactorum</name>
    <dbReference type="NCBI Taxonomy" id="29920"/>
    <lineage>
        <taxon>Eukaryota</taxon>
        <taxon>Sar</taxon>
        <taxon>Stramenopiles</taxon>
        <taxon>Oomycota</taxon>
        <taxon>Peronosporomycetes</taxon>
        <taxon>Peronosporales</taxon>
        <taxon>Peronosporaceae</taxon>
        <taxon>Phytophthora</taxon>
    </lineage>
</organism>
<protein>
    <submittedName>
        <fullName evidence="2">Uncharacterized protein</fullName>
    </submittedName>
</protein>
<comment type="caution">
    <text evidence="2">The sequence shown here is derived from an EMBL/GenBank/DDBJ whole genome shotgun (WGS) entry which is preliminary data.</text>
</comment>
<reference evidence="2" key="1">
    <citation type="submission" date="2018-10" db="EMBL/GenBank/DDBJ databases">
        <title>Effector identification in a new, highly contiguous assembly of the strawberry crown rot pathogen Phytophthora cactorum.</title>
        <authorList>
            <person name="Armitage A.D."/>
            <person name="Nellist C.F."/>
            <person name="Bates H."/>
            <person name="Vickerstaff R.J."/>
            <person name="Harrison R.J."/>
        </authorList>
    </citation>
    <scope>NUCLEOTIDE SEQUENCE</scope>
    <source>
        <strain evidence="2">P415</strain>
    </source>
</reference>
<dbReference type="Proteomes" id="UP000697107">
    <property type="component" value="Unassembled WGS sequence"/>
</dbReference>
<feature type="region of interest" description="Disordered" evidence="1">
    <location>
        <begin position="1"/>
        <end position="28"/>
    </location>
</feature>
<feature type="compositionally biased region" description="Basic and acidic residues" evidence="1">
    <location>
        <begin position="1"/>
        <end position="11"/>
    </location>
</feature>
<accession>A0A8T1FEP5</accession>
<name>A0A8T1FEP5_9STRA</name>
<evidence type="ECO:0000313" key="2">
    <source>
        <dbReference type="EMBL" id="KAG2967623.1"/>
    </source>
</evidence>
<gene>
    <name evidence="2" type="ORF">PC118_g18473</name>
</gene>
<sequence>MAQSHLTDRVSVESIPKPKTSDALSHQSYAELKSPVDPALLENGSLRPANGSVSAYSWENLGMITHIAAVGIVYGTITVTASSVIQSDWANVEPLNSGIASMLTAILTMGGVAQDPYATDGHATEKMTIHVGYFDKLYDHRKRSRREHLLVGVPYLGVSTH</sequence>
<dbReference type="EMBL" id="RCML01000919">
    <property type="protein sequence ID" value="KAG2967623.1"/>
    <property type="molecule type" value="Genomic_DNA"/>
</dbReference>
<evidence type="ECO:0000256" key="1">
    <source>
        <dbReference type="SAM" id="MobiDB-lite"/>
    </source>
</evidence>
<proteinExistence type="predicted"/>
<dbReference type="VEuPathDB" id="FungiDB:PC110_g12544"/>
<evidence type="ECO:0000313" key="3">
    <source>
        <dbReference type="Proteomes" id="UP000697107"/>
    </source>
</evidence>